<keyword evidence="2" id="KW-0472">Membrane</keyword>
<feature type="region of interest" description="Disordered" evidence="1">
    <location>
        <begin position="109"/>
        <end position="144"/>
    </location>
</feature>
<feature type="region of interest" description="Disordered" evidence="1">
    <location>
        <begin position="445"/>
        <end position="468"/>
    </location>
</feature>
<organism evidence="3">
    <name type="scientific">viral metagenome</name>
    <dbReference type="NCBI Taxonomy" id="1070528"/>
    <lineage>
        <taxon>unclassified sequences</taxon>
        <taxon>metagenomes</taxon>
        <taxon>organismal metagenomes</taxon>
    </lineage>
</organism>
<dbReference type="EMBL" id="MN740729">
    <property type="protein sequence ID" value="QHS81117.1"/>
    <property type="molecule type" value="Genomic_DNA"/>
</dbReference>
<feature type="transmembrane region" description="Helical" evidence="2">
    <location>
        <begin position="195"/>
        <end position="213"/>
    </location>
</feature>
<evidence type="ECO:0000256" key="1">
    <source>
        <dbReference type="SAM" id="MobiDB-lite"/>
    </source>
</evidence>
<keyword evidence="2" id="KW-0812">Transmembrane</keyword>
<evidence type="ECO:0000313" key="3">
    <source>
        <dbReference type="EMBL" id="QHS81117.1"/>
    </source>
</evidence>
<feature type="compositionally biased region" description="Basic and acidic residues" evidence="1">
    <location>
        <begin position="445"/>
        <end position="459"/>
    </location>
</feature>
<keyword evidence="2" id="KW-1133">Transmembrane helix</keyword>
<evidence type="ECO:0000256" key="2">
    <source>
        <dbReference type="SAM" id="Phobius"/>
    </source>
</evidence>
<sequence length="468" mass="49039">MGWLNTEITQGSYWRGAQIPYWLYMILVTLPFTGLLGIDHFALRSPMTAVLKVISIIPLFGFWYFYDIAQVFGEADLVKQYGIGIPFYGPVGIGQGILSYDPTEITGTAQLQTGGAGKPPGPRPASGPPMPVTPGPPVAVTPGPPVAVTPGPPVAVTPKPPVPVTPGPPILPSLSSLSQSSTPKDQNGLNGSSPWLFIIYALATLLCFTFPINKFIAGDFALGILNIIFFLSVIGIPLVIIQGLYDIYNLIFNTKSIFETGITPIPGVSFILNVFKIGTGFATRVVTGVATGVATGAAKEEVKRLGLPPQKDLSSAVNQLAEKLPEAAGAKLVDTAHKVEKVATGELGAASSAIGAVEDVAGATSAVSKELKDPAVVRSILTGTPSTSTAALTVPSVPSSKSTHRGGSLTSLITPSIPSIPVLLFSVGLLAFSGYVFYIFKNTYRKPEKSDDPPRESRAVRGSPKSVE</sequence>
<name>A0A6C0AMS8_9ZZZZ</name>
<reference evidence="3" key="1">
    <citation type="journal article" date="2020" name="Nature">
        <title>Giant virus diversity and host interactions through global metagenomics.</title>
        <authorList>
            <person name="Schulz F."/>
            <person name="Roux S."/>
            <person name="Paez-Espino D."/>
            <person name="Jungbluth S."/>
            <person name="Walsh D.A."/>
            <person name="Denef V.J."/>
            <person name="McMahon K.D."/>
            <person name="Konstantinidis K.T."/>
            <person name="Eloe-Fadrosh E.A."/>
            <person name="Kyrpides N.C."/>
            <person name="Woyke T."/>
        </authorList>
    </citation>
    <scope>NUCLEOTIDE SEQUENCE</scope>
    <source>
        <strain evidence="3">GVMAG-S-1101161-73</strain>
    </source>
</reference>
<feature type="transmembrane region" description="Helical" evidence="2">
    <location>
        <begin position="49"/>
        <end position="66"/>
    </location>
</feature>
<dbReference type="AlphaFoldDB" id="A0A6C0AMS8"/>
<proteinExistence type="predicted"/>
<feature type="compositionally biased region" description="Pro residues" evidence="1">
    <location>
        <begin position="119"/>
        <end position="144"/>
    </location>
</feature>
<feature type="transmembrane region" description="Helical" evidence="2">
    <location>
        <begin position="220"/>
        <end position="245"/>
    </location>
</feature>
<protein>
    <submittedName>
        <fullName evidence="3">Uncharacterized protein</fullName>
    </submittedName>
</protein>
<accession>A0A6C0AMS8</accession>
<feature type="transmembrane region" description="Helical" evidence="2">
    <location>
        <begin position="21"/>
        <end position="42"/>
    </location>
</feature>
<feature type="transmembrane region" description="Helical" evidence="2">
    <location>
        <begin position="420"/>
        <end position="440"/>
    </location>
</feature>